<dbReference type="STRING" id="933388.S8BHU9"/>
<accession>S8BHU9</accession>
<gene>
    <name evidence="2" type="ORF">PDE_09766</name>
</gene>
<keyword evidence="3" id="KW-1185">Reference proteome</keyword>
<dbReference type="eggNOG" id="ENOG502RNUM">
    <property type="taxonomic scope" value="Eukaryota"/>
</dbReference>
<organism evidence="2 3">
    <name type="scientific">Penicillium oxalicum (strain 114-2 / CGMCC 5302)</name>
    <name type="common">Penicillium decumbens</name>
    <dbReference type="NCBI Taxonomy" id="933388"/>
    <lineage>
        <taxon>Eukaryota</taxon>
        <taxon>Fungi</taxon>
        <taxon>Dikarya</taxon>
        <taxon>Ascomycota</taxon>
        <taxon>Pezizomycotina</taxon>
        <taxon>Eurotiomycetes</taxon>
        <taxon>Eurotiomycetidae</taxon>
        <taxon>Eurotiales</taxon>
        <taxon>Aspergillaceae</taxon>
        <taxon>Penicillium</taxon>
    </lineage>
</organism>
<evidence type="ECO:0000313" key="2">
    <source>
        <dbReference type="EMBL" id="EPS34802.1"/>
    </source>
</evidence>
<proteinExistence type="predicted"/>
<evidence type="ECO:0000313" key="3">
    <source>
        <dbReference type="Proteomes" id="UP000019376"/>
    </source>
</evidence>
<dbReference type="OrthoDB" id="5372734at2759"/>
<dbReference type="PhylomeDB" id="S8BHU9"/>
<feature type="region of interest" description="Disordered" evidence="1">
    <location>
        <begin position="174"/>
        <end position="193"/>
    </location>
</feature>
<name>S8BHU9_PENO1</name>
<sequence>MSDDDEYYEWEEDFPFEDVGPDVVDELAASANYEAILFEDPKFEVEDFLSDWEYYSDDYHDDDPSVKHNADLVKQIDAASTTQRPRRVARVNRLRSSKAPDPTSFQGVIWRTPSMSDDYNLMVQSHEPGSGERVALLDNWREIFKSAQPALDKTRLRERRAKAVPVSVDTGLADDELACDGDEEDSSDAMSDVSSVNNMMEKDDAGDASNTTPELVDSPEPKDTAVPVPLKRGRKRKAEAPAVEEPDKTEPGGSNPRSRAKRVASAREGPAHSPPKTSSAPVRRSARQKK</sequence>
<dbReference type="HOGENOM" id="CLU_888779_0_0_1"/>
<feature type="compositionally biased region" description="Acidic residues" evidence="1">
    <location>
        <begin position="174"/>
        <end position="187"/>
    </location>
</feature>
<reference evidence="2 3" key="1">
    <citation type="journal article" date="2013" name="PLoS ONE">
        <title>Genomic and secretomic analyses reveal unique features of the lignocellulolytic enzyme system of Penicillium decumbens.</title>
        <authorList>
            <person name="Liu G."/>
            <person name="Zhang L."/>
            <person name="Wei X."/>
            <person name="Zou G."/>
            <person name="Qin Y."/>
            <person name="Ma L."/>
            <person name="Li J."/>
            <person name="Zheng H."/>
            <person name="Wang S."/>
            <person name="Wang C."/>
            <person name="Xun L."/>
            <person name="Zhao G.-P."/>
            <person name="Zhou Z."/>
            <person name="Qu Y."/>
        </authorList>
    </citation>
    <scope>NUCLEOTIDE SEQUENCE [LARGE SCALE GENOMIC DNA]</scope>
    <source>
        <strain evidence="3">114-2 / CGMCC 5302</strain>
    </source>
</reference>
<dbReference type="Proteomes" id="UP000019376">
    <property type="component" value="Unassembled WGS sequence"/>
</dbReference>
<dbReference type="AlphaFoldDB" id="S8BHU9"/>
<feature type="region of interest" description="Disordered" evidence="1">
    <location>
        <begin position="198"/>
        <end position="290"/>
    </location>
</feature>
<evidence type="ECO:0000256" key="1">
    <source>
        <dbReference type="SAM" id="MobiDB-lite"/>
    </source>
</evidence>
<dbReference type="EMBL" id="KB644415">
    <property type="protein sequence ID" value="EPS34802.1"/>
    <property type="molecule type" value="Genomic_DNA"/>
</dbReference>
<protein>
    <submittedName>
        <fullName evidence="2">Uncharacterized protein</fullName>
    </submittedName>
</protein>